<dbReference type="GeneID" id="28901317"/>
<name>A0A165G9Q0_XYLHT</name>
<dbReference type="AlphaFoldDB" id="A0A165G9Q0"/>
<proteinExistence type="predicted"/>
<feature type="region of interest" description="Disordered" evidence="1">
    <location>
        <begin position="219"/>
        <end position="284"/>
    </location>
</feature>
<keyword evidence="3" id="KW-1185">Reference proteome</keyword>
<reference evidence="2 3" key="1">
    <citation type="journal article" date="2016" name="Fungal Biol.">
        <title>The genome of Xylona heveae provides a window into fungal endophytism.</title>
        <authorList>
            <person name="Gazis R."/>
            <person name="Kuo A."/>
            <person name="Riley R."/>
            <person name="LaButti K."/>
            <person name="Lipzen A."/>
            <person name="Lin J."/>
            <person name="Amirebrahimi M."/>
            <person name="Hesse C.N."/>
            <person name="Spatafora J.W."/>
            <person name="Henrissat B."/>
            <person name="Hainaut M."/>
            <person name="Grigoriev I.V."/>
            <person name="Hibbett D.S."/>
        </authorList>
    </citation>
    <scope>NUCLEOTIDE SEQUENCE [LARGE SCALE GENOMIC DNA]</scope>
    <source>
        <strain evidence="2 3">TC161</strain>
    </source>
</reference>
<gene>
    <name evidence="2" type="ORF">L228DRAFT_284034</name>
</gene>
<dbReference type="RefSeq" id="XP_018187469.1">
    <property type="nucleotide sequence ID" value="XM_018336180.1"/>
</dbReference>
<feature type="compositionally biased region" description="Low complexity" evidence="1">
    <location>
        <begin position="235"/>
        <end position="271"/>
    </location>
</feature>
<evidence type="ECO:0000313" key="3">
    <source>
        <dbReference type="Proteomes" id="UP000076632"/>
    </source>
</evidence>
<accession>A0A165G9Q0</accession>
<dbReference type="InParanoid" id="A0A165G9Q0"/>
<evidence type="ECO:0000313" key="2">
    <source>
        <dbReference type="EMBL" id="KZF21914.1"/>
    </source>
</evidence>
<sequence>MSETFLDHAGVKRALDDISAYATEFETLSFWSTLLPLYFSSSAYKLEVFFESEFETETQFHSRQSRSQHLGIRVIAIGNNGRHVSPAAHAAHAASFVPTAYHQPGMRIIHGTEAGTIGVVSNGGIIQSITFLPLPIPPLRSTAPTAPTATRSFPLTGDATSGSIVTDSRVVLTIICKAGNWARDLEVFGGAADPADDGDGDLDSFSNLNIEETRADLFDNGGGVRINADKDGDDANGNSNGNLNGISNSDSNTNNQQNENNGTNGINGTNGFSDDDDSNDNDDGILNQVTHLVATNRNVDGNMWAIVATGGSATVLFISGEDVGLVADRLQFRPGRVAPPPPFAFGHPRLAATGIAAPGLFGNFWARVADTTNADYADTEYGIDVERMEELFTEIIEHPRGPPLGTTYVSATQRQGGMDKNSGKEGEISFLVQEQIELAVPSNITCDD</sequence>
<protein>
    <submittedName>
        <fullName evidence="2">Uncharacterized protein</fullName>
    </submittedName>
</protein>
<dbReference type="Proteomes" id="UP000076632">
    <property type="component" value="Unassembled WGS sequence"/>
</dbReference>
<dbReference type="EMBL" id="KV407460">
    <property type="protein sequence ID" value="KZF21914.1"/>
    <property type="molecule type" value="Genomic_DNA"/>
</dbReference>
<feature type="compositionally biased region" description="Acidic residues" evidence="1">
    <location>
        <begin position="273"/>
        <end position="283"/>
    </location>
</feature>
<evidence type="ECO:0000256" key="1">
    <source>
        <dbReference type="SAM" id="MobiDB-lite"/>
    </source>
</evidence>
<organism evidence="2 3">
    <name type="scientific">Xylona heveae (strain CBS 132557 / TC161)</name>
    <dbReference type="NCBI Taxonomy" id="1328760"/>
    <lineage>
        <taxon>Eukaryota</taxon>
        <taxon>Fungi</taxon>
        <taxon>Dikarya</taxon>
        <taxon>Ascomycota</taxon>
        <taxon>Pezizomycotina</taxon>
        <taxon>Xylonomycetes</taxon>
        <taxon>Xylonales</taxon>
        <taxon>Xylonaceae</taxon>
        <taxon>Xylona</taxon>
    </lineage>
</organism>